<dbReference type="GO" id="GO:0050664">
    <property type="term" value="F:oxidoreductase activity, acting on NAD(P)H, oxygen as acceptor"/>
    <property type="evidence" value="ECO:0007669"/>
    <property type="project" value="TreeGrafter"/>
</dbReference>
<dbReference type="STRING" id="321146.A0A139H8P7"/>
<organism evidence="4 5">
    <name type="scientific">Pseudocercospora eumusae</name>
    <dbReference type="NCBI Taxonomy" id="321146"/>
    <lineage>
        <taxon>Eukaryota</taxon>
        <taxon>Fungi</taxon>
        <taxon>Dikarya</taxon>
        <taxon>Ascomycota</taxon>
        <taxon>Pezizomycotina</taxon>
        <taxon>Dothideomycetes</taxon>
        <taxon>Dothideomycetidae</taxon>
        <taxon>Mycosphaerellales</taxon>
        <taxon>Mycosphaerellaceae</taxon>
        <taxon>Pseudocercospora</taxon>
    </lineage>
</organism>
<accession>A0A139H8P7</accession>
<dbReference type="PRINTS" id="PR00080">
    <property type="entry name" value="SDRFAMILY"/>
</dbReference>
<keyword evidence="2" id="KW-0521">NADP</keyword>
<evidence type="ECO:0000313" key="4">
    <source>
        <dbReference type="EMBL" id="KXS98820.1"/>
    </source>
</evidence>
<dbReference type="PRINTS" id="PR00081">
    <property type="entry name" value="GDHRDH"/>
</dbReference>
<dbReference type="GO" id="GO:0016616">
    <property type="term" value="F:oxidoreductase activity, acting on the CH-OH group of donors, NAD or NADP as acceptor"/>
    <property type="evidence" value="ECO:0007669"/>
    <property type="project" value="UniProtKB-ARBA"/>
</dbReference>
<dbReference type="EMBL" id="LFZN01000105">
    <property type="protein sequence ID" value="KXS98820.1"/>
    <property type="molecule type" value="Genomic_DNA"/>
</dbReference>
<sequence>MEEQATAVPRELVAAAFLLPSCGARTVTFVKTTALLQRTLLLVESVETPERQVARRLSYQNSTFRLVEWEKVSRQLEILRLQSSILPESAIDAMAAKSITSKFSLKGKSYIVTGGAMGIGYCITKDIAESGANVAVLDLRSEPLEDVYGLAKQFGVKADYFQADVSDEKSLTAAFEKAVQSLGKIDGIVTAAGIAIDKPFVDQKWEEVEKVLQVNAMGSFFAAQLAVKQLQKQGTGGSIVFIASITAHVNLPGYRMAGYNVSKGGVKMLSQVLSAELAPKGIRVNSISPAFIETNQTRGAREHTTKAAGDLMQTAPPMGRIGQPDEVSPAAIFFLSDAATYVTGADILVSGGIHTGRGGDYDMV</sequence>
<comment type="caution">
    <text evidence="4">The sequence shown here is derived from an EMBL/GenBank/DDBJ whole genome shotgun (WGS) entry which is preliminary data.</text>
</comment>
<proteinExistence type="inferred from homology"/>
<dbReference type="SUPFAM" id="SSF51735">
    <property type="entry name" value="NAD(P)-binding Rossmann-fold domains"/>
    <property type="match status" value="1"/>
</dbReference>
<dbReference type="FunFam" id="3.40.50.720:FF:000084">
    <property type="entry name" value="Short-chain dehydrogenase reductase"/>
    <property type="match status" value="1"/>
</dbReference>
<gene>
    <name evidence="4" type="ORF">AC578_2057</name>
</gene>
<reference evidence="4 5" key="1">
    <citation type="submission" date="2015-07" db="EMBL/GenBank/DDBJ databases">
        <title>Comparative genomics of the Sigatoka disease complex on banana suggests a link between parallel evolutionary changes in Pseudocercospora fijiensis and Pseudocercospora eumusae and increased virulence on the banana host.</title>
        <authorList>
            <person name="Chang T.-C."/>
            <person name="Salvucci A."/>
            <person name="Crous P.W."/>
            <person name="Stergiopoulos I."/>
        </authorList>
    </citation>
    <scope>NUCLEOTIDE SEQUENCE [LARGE SCALE GENOMIC DNA]</scope>
    <source>
        <strain evidence="4 5">CBS 114824</strain>
    </source>
</reference>
<comment type="similarity">
    <text evidence="1">Belongs to the short-chain dehydrogenases/reductases (SDR) family.</text>
</comment>
<dbReference type="Pfam" id="PF13561">
    <property type="entry name" value="adh_short_C2"/>
    <property type="match status" value="1"/>
</dbReference>
<dbReference type="PANTHER" id="PTHR43008:SF4">
    <property type="entry name" value="CHAIN DEHYDROGENASE, PUTATIVE (AFU_ORTHOLOGUE AFUA_4G08710)-RELATED"/>
    <property type="match status" value="1"/>
</dbReference>
<keyword evidence="5" id="KW-1185">Reference proteome</keyword>
<evidence type="ECO:0000256" key="3">
    <source>
        <dbReference type="ARBA" id="ARBA00023002"/>
    </source>
</evidence>
<dbReference type="InterPro" id="IPR036291">
    <property type="entry name" value="NAD(P)-bd_dom_sf"/>
</dbReference>
<dbReference type="PANTHER" id="PTHR43008">
    <property type="entry name" value="BENZIL REDUCTASE"/>
    <property type="match status" value="1"/>
</dbReference>
<evidence type="ECO:0000313" key="5">
    <source>
        <dbReference type="Proteomes" id="UP000070133"/>
    </source>
</evidence>
<keyword evidence="3" id="KW-0560">Oxidoreductase</keyword>
<evidence type="ECO:0000256" key="2">
    <source>
        <dbReference type="ARBA" id="ARBA00022857"/>
    </source>
</evidence>
<name>A0A139H8P7_9PEZI</name>
<dbReference type="InterPro" id="IPR002347">
    <property type="entry name" value="SDR_fam"/>
</dbReference>
<dbReference type="OrthoDB" id="417891at2759"/>
<protein>
    <submittedName>
        <fullName evidence="4">Uncharacterized protein</fullName>
    </submittedName>
</protein>
<dbReference type="Gene3D" id="3.40.50.720">
    <property type="entry name" value="NAD(P)-binding Rossmann-like Domain"/>
    <property type="match status" value="1"/>
</dbReference>
<dbReference type="Proteomes" id="UP000070133">
    <property type="component" value="Unassembled WGS sequence"/>
</dbReference>
<dbReference type="AlphaFoldDB" id="A0A139H8P7"/>
<evidence type="ECO:0000256" key="1">
    <source>
        <dbReference type="ARBA" id="ARBA00006484"/>
    </source>
</evidence>